<dbReference type="InterPro" id="IPR034746">
    <property type="entry name" value="POTRA"/>
</dbReference>
<gene>
    <name evidence="4" type="ORF">METZ01_LOCUS155383</name>
</gene>
<dbReference type="EMBL" id="UINC01025956">
    <property type="protein sequence ID" value="SVB02529.1"/>
    <property type="molecule type" value="Genomic_DNA"/>
</dbReference>
<dbReference type="InterPro" id="IPR039910">
    <property type="entry name" value="D15-like"/>
</dbReference>
<proteinExistence type="predicted"/>
<organism evidence="4">
    <name type="scientific">marine metagenome</name>
    <dbReference type="NCBI Taxonomy" id="408172"/>
    <lineage>
        <taxon>unclassified sequences</taxon>
        <taxon>metagenomes</taxon>
        <taxon>ecological metagenomes</taxon>
    </lineage>
</organism>
<evidence type="ECO:0000313" key="4">
    <source>
        <dbReference type="EMBL" id="SVB02529.1"/>
    </source>
</evidence>
<dbReference type="PROSITE" id="PS51779">
    <property type="entry name" value="POTRA"/>
    <property type="match status" value="1"/>
</dbReference>
<keyword evidence="2" id="KW-0472">Membrane</keyword>
<name>A0A382AMB8_9ZZZZ</name>
<dbReference type="Gene3D" id="2.40.160.50">
    <property type="entry name" value="membrane protein fhac: a member of the omp85/tpsb transporter family"/>
    <property type="match status" value="1"/>
</dbReference>
<dbReference type="Pfam" id="PF07244">
    <property type="entry name" value="POTRA"/>
    <property type="match status" value="1"/>
</dbReference>
<accession>A0A382AMB8</accession>
<sequence length="400" mass="44712">MTGPLRIRWRAVAVAFILLWGSAQPATAIEYQITDIEIRGNEKTRREILLRELGFSVGMTVSAAEIEKGRNSIMALGLFTTVETRLHPTKAGHLLRVHIREKYFFLPVPIVNVSGDGDWTYGVMSQTENLLGLNQQLKVMFRHKIYHDADIKREDRLQIRYQTPRIANSLFGLELGLYRERALLDEVRQKRAGSYERQLTSGGITVSRWLRTEGPSRGWRLSVGLQRQAYEHTLLSGDAGLLFNTGVFTVLTRLENKMITASADHRTGQHYGYELQNITPGVRRTISRHFGFYRSYQDFGFGKAAQLHTHLRAGVCSGSVFGNPCFSLGGDTTIRGVRRDTLEGDMFVLSNVQLLIPLAGTQYIRGVVFLDAGVAAKSTSSATPERSAVGVGVGLVWKLQ</sequence>
<dbReference type="InterPro" id="IPR010827">
    <property type="entry name" value="BamA/TamA_POTRA"/>
</dbReference>
<dbReference type="InterPro" id="IPR005565">
    <property type="entry name" value="Hemolysn_activator_HlyB_C"/>
</dbReference>
<dbReference type="PANTHER" id="PTHR12815:SF42">
    <property type="entry name" value="BACTERIAL SURFACE ANTIGEN (D15) DOMAIN-CONTAINING PROTEIN"/>
    <property type="match status" value="1"/>
</dbReference>
<evidence type="ECO:0000256" key="1">
    <source>
        <dbReference type="ARBA" id="ARBA00004370"/>
    </source>
</evidence>
<feature type="domain" description="POTRA" evidence="3">
    <location>
        <begin position="31"/>
        <end position="102"/>
    </location>
</feature>
<dbReference type="PANTHER" id="PTHR12815">
    <property type="entry name" value="SORTING AND ASSEMBLY MACHINERY SAMM50 PROTEIN FAMILY MEMBER"/>
    <property type="match status" value="1"/>
</dbReference>
<dbReference type="Gene3D" id="3.10.20.310">
    <property type="entry name" value="membrane protein fhac"/>
    <property type="match status" value="1"/>
</dbReference>
<feature type="non-terminal residue" evidence="4">
    <location>
        <position position="400"/>
    </location>
</feature>
<comment type="subcellular location">
    <subcellularLocation>
        <location evidence="1">Membrane</location>
    </subcellularLocation>
</comment>
<dbReference type="AlphaFoldDB" id="A0A382AMB8"/>
<evidence type="ECO:0000256" key="2">
    <source>
        <dbReference type="ARBA" id="ARBA00023136"/>
    </source>
</evidence>
<dbReference type="Pfam" id="PF03865">
    <property type="entry name" value="ShlB"/>
    <property type="match status" value="1"/>
</dbReference>
<dbReference type="GO" id="GO:0019867">
    <property type="term" value="C:outer membrane"/>
    <property type="evidence" value="ECO:0007669"/>
    <property type="project" value="InterPro"/>
</dbReference>
<protein>
    <recommendedName>
        <fullName evidence="3">POTRA domain-containing protein</fullName>
    </recommendedName>
</protein>
<evidence type="ECO:0000259" key="3">
    <source>
        <dbReference type="PROSITE" id="PS51779"/>
    </source>
</evidence>
<reference evidence="4" key="1">
    <citation type="submission" date="2018-05" db="EMBL/GenBank/DDBJ databases">
        <authorList>
            <person name="Lanie J.A."/>
            <person name="Ng W.-L."/>
            <person name="Kazmierczak K.M."/>
            <person name="Andrzejewski T.M."/>
            <person name="Davidsen T.M."/>
            <person name="Wayne K.J."/>
            <person name="Tettelin H."/>
            <person name="Glass J.I."/>
            <person name="Rusch D."/>
            <person name="Podicherti R."/>
            <person name="Tsui H.-C.T."/>
            <person name="Winkler M.E."/>
        </authorList>
    </citation>
    <scope>NUCLEOTIDE SEQUENCE</scope>
</reference>